<keyword evidence="1" id="KW-0675">Receptor</keyword>
<gene>
    <name evidence="1" type="ORF">AKAME5_002527100</name>
</gene>
<dbReference type="EMBL" id="BRZM01001901">
    <property type="protein sequence ID" value="GLD73945.1"/>
    <property type="molecule type" value="Genomic_DNA"/>
</dbReference>
<accession>A0AAD3NK27</accession>
<name>A0AAD3NK27_LATJO</name>
<keyword evidence="2" id="KW-1185">Reference proteome</keyword>
<proteinExistence type="predicted"/>
<dbReference type="Proteomes" id="UP001279410">
    <property type="component" value="Unassembled WGS sequence"/>
</dbReference>
<evidence type="ECO:0000313" key="2">
    <source>
        <dbReference type="Proteomes" id="UP001279410"/>
    </source>
</evidence>
<sequence length="226" mass="25435">MKNSSSSPDTSWAEWAEWEQHGHHKASLEGLLLLQALNGFVMVVTSEVGVLFLQSQGLPEHQAPYRNLQGRLKYLRWPECYEDNRTCNKSAGSIVIAVPIQPPSIVEIRTATLEGEEYLRQRRLQLFSFTSQERPPHNTGPTVTLLRFSSIKSLATVTSTRMIPLIAGLFPAQDETGSPRQWTPLTWIRCLRIAGPWLYSNDLWQENGPIATTGDPVVGKTRPRSQ</sequence>
<comment type="caution">
    <text evidence="1">The sequence shown here is derived from an EMBL/GenBank/DDBJ whole genome shotgun (WGS) entry which is preliminary data.</text>
</comment>
<protein>
    <submittedName>
        <fullName evidence="1">Aryl hydrocarbon receptor-like isoform X1</fullName>
    </submittedName>
</protein>
<reference evidence="1" key="1">
    <citation type="submission" date="2022-08" db="EMBL/GenBank/DDBJ databases">
        <title>Genome sequencing of akame (Lates japonicus).</title>
        <authorList>
            <person name="Hashiguchi Y."/>
            <person name="Takahashi H."/>
        </authorList>
    </citation>
    <scope>NUCLEOTIDE SEQUENCE</scope>
    <source>
        <strain evidence="1">Kochi</strain>
    </source>
</reference>
<organism evidence="1 2">
    <name type="scientific">Lates japonicus</name>
    <name type="common">Japanese lates</name>
    <dbReference type="NCBI Taxonomy" id="270547"/>
    <lineage>
        <taxon>Eukaryota</taxon>
        <taxon>Metazoa</taxon>
        <taxon>Chordata</taxon>
        <taxon>Craniata</taxon>
        <taxon>Vertebrata</taxon>
        <taxon>Euteleostomi</taxon>
        <taxon>Actinopterygii</taxon>
        <taxon>Neopterygii</taxon>
        <taxon>Teleostei</taxon>
        <taxon>Neoteleostei</taxon>
        <taxon>Acanthomorphata</taxon>
        <taxon>Carangaria</taxon>
        <taxon>Carangaria incertae sedis</taxon>
        <taxon>Centropomidae</taxon>
        <taxon>Lates</taxon>
    </lineage>
</organism>
<evidence type="ECO:0000313" key="1">
    <source>
        <dbReference type="EMBL" id="GLD73945.1"/>
    </source>
</evidence>
<dbReference type="AlphaFoldDB" id="A0AAD3NK27"/>